<dbReference type="SUPFAM" id="SSF143011">
    <property type="entry name" value="RelE-like"/>
    <property type="match status" value="1"/>
</dbReference>
<evidence type="ECO:0000313" key="1">
    <source>
        <dbReference type="EMBL" id="OGD24007.1"/>
    </source>
</evidence>
<dbReference type="Proteomes" id="UP000176639">
    <property type="component" value="Unassembled WGS sequence"/>
</dbReference>
<evidence type="ECO:0008006" key="3">
    <source>
        <dbReference type="Google" id="ProtNLM"/>
    </source>
</evidence>
<protein>
    <recommendedName>
        <fullName evidence="3">Plasmid stabilization protein</fullName>
    </recommendedName>
</protein>
<dbReference type="AlphaFoldDB" id="A0A1F5B0E6"/>
<reference evidence="1 2" key="1">
    <citation type="journal article" date="2016" name="Nat. Commun.">
        <title>Thousands of microbial genomes shed light on interconnected biogeochemical processes in an aquifer system.</title>
        <authorList>
            <person name="Anantharaman K."/>
            <person name="Brown C.T."/>
            <person name="Hug L.A."/>
            <person name="Sharon I."/>
            <person name="Castelle C.J."/>
            <person name="Probst A.J."/>
            <person name="Thomas B.C."/>
            <person name="Singh A."/>
            <person name="Wilkins M.J."/>
            <person name="Karaoz U."/>
            <person name="Brodie E.L."/>
            <person name="Williams K.H."/>
            <person name="Hubbard S.S."/>
            <person name="Banfield J.F."/>
        </authorList>
    </citation>
    <scope>NUCLEOTIDE SEQUENCE [LARGE SCALE GENOMIC DNA]</scope>
</reference>
<proteinExistence type="predicted"/>
<gene>
    <name evidence="1" type="ORF">A2Z10_02070</name>
</gene>
<dbReference type="InterPro" id="IPR035093">
    <property type="entry name" value="RelE/ParE_toxin_dom_sf"/>
</dbReference>
<accession>A0A1F5B0E6</accession>
<organism evidence="1 2">
    <name type="scientific">Candidatus Azambacteria bacterium RBG_16_47_10</name>
    <dbReference type="NCBI Taxonomy" id="1797292"/>
    <lineage>
        <taxon>Bacteria</taxon>
        <taxon>Candidatus Azamiibacteriota</taxon>
    </lineage>
</organism>
<sequence>MDKIEKELLKLSSKERAQVREILEKILRKDVRGLELKKLKARKDIFRVRKGSIRIIYRDNNGAISILAIERRNDNMYKW</sequence>
<dbReference type="EMBL" id="MEYI01000019">
    <property type="protein sequence ID" value="OGD24007.1"/>
    <property type="molecule type" value="Genomic_DNA"/>
</dbReference>
<dbReference type="Gene3D" id="3.30.2310.20">
    <property type="entry name" value="RelE-like"/>
    <property type="match status" value="1"/>
</dbReference>
<comment type="caution">
    <text evidence="1">The sequence shown here is derived from an EMBL/GenBank/DDBJ whole genome shotgun (WGS) entry which is preliminary data.</text>
</comment>
<evidence type="ECO:0000313" key="2">
    <source>
        <dbReference type="Proteomes" id="UP000176639"/>
    </source>
</evidence>
<name>A0A1F5B0E6_9BACT</name>